<proteinExistence type="predicted"/>
<reference evidence="2 3" key="1">
    <citation type="submission" date="2024-05" db="EMBL/GenBank/DDBJ databases">
        <title>A draft genome resource for the thread blight pathogen Marasmius tenuissimus strain MS-2.</title>
        <authorList>
            <person name="Yulfo-Soto G.E."/>
            <person name="Baruah I.K."/>
            <person name="Amoako-Attah I."/>
            <person name="Bukari Y."/>
            <person name="Meinhardt L.W."/>
            <person name="Bailey B.A."/>
            <person name="Cohen S.P."/>
        </authorList>
    </citation>
    <scope>NUCLEOTIDE SEQUENCE [LARGE SCALE GENOMIC DNA]</scope>
    <source>
        <strain evidence="2 3">MS-2</strain>
    </source>
</reference>
<keyword evidence="3" id="KW-1185">Reference proteome</keyword>
<dbReference type="Pfam" id="PF13489">
    <property type="entry name" value="Methyltransf_23"/>
    <property type="match status" value="1"/>
</dbReference>
<dbReference type="PANTHER" id="PTHR43591:SF110">
    <property type="entry name" value="RHODANESE DOMAIN-CONTAINING PROTEIN"/>
    <property type="match status" value="1"/>
</dbReference>
<gene>
    <name evidence="2" type="ORF">AAF712_007677</name>
</gene>
<dbReference type="InterPro" id="IPR029063">
    <property type="entry name" value="SAM-dependent_MTases_sf"/>
</dbReference>
<accession>A0ABR2ZVJ3</accession>
<dbReference type="SUPFAM" id="SSF53335">
    <property type="entry name" value="S-adenosyl-L-methionine-dependent methyltransferases"/>
    <property type="match status" value="1"/>
</dbReference>
<evidence type="ECO:0000313" key="3">
    <source>
        <dbReference type="Proteomes" id="UP001437256"/>
    </source>
</evidence>
<protein>
    <recommendedName>
        <fullName evidence="4">S-adenosyl-L-methionine-dependent methyltransferase</fullName>
    </recommendedName>
</protein>
<dbReference type="Proteomes" id="UP001437256">
    <property type="component" value="Unassembled WGS sequence"/>
</dbReference>
<evidence type="ECO:0000256" key="1">
    <source>
        <dbReference type="SAM" id="MobiDB-lite"/>
    </source>
</evidence>
<name>A0ABR2ZVJ3_9AGAR</name>
<feature type="compositionally biased region" description="Acidic residues" evidence="1">
    <location>
        <begin position="11"/>
        <end position="23"/>
    </location>
</feature>
<sequence length="329" mass="37500">MADSPDFAQLPEDDEDMSELSGEELAEHFQDVTVGGRDRLYHSSQTAPYPFPVDTPEQKRVKKEHELLTRLLGDAFLGHIHHVLNPVPPGPRVVVDFGTGPGQWVMDMAEIYPEVIFHGLDIVPIAPRVDLPDNVNFEIHDINEQTRFLTGSINLVHARSVSMTVKDYRTIIREAARILRPGGLFISGEWLRYPAFDSACFPNLNLRTNAPHLTLFFERWNEALLQRKGIRLVEHEIAELVGESGCFGDVTSHSMFLPIGDWREELPLKAMGRQYRDCMRRYLESSRRLMLDNGHTNQELDGMFANANHEMRYVEGMGGVYYVVTAIRL</sequence>
<dbReference type="CDD" id="cd02440">
    <property type="entry name" value="AdoMet_MTases"/>
    <property type="match status" value="1"/>
</dbReference>
<comment type="caution">
    <text evidence="2">The sequence shown here is derived from an EMBL/GenBank/DDBJ whole genome shotgun (WGS) entry which is preliminary data.</text>
</comment>
<dbReference type="EMBL" id="JBBXMP010000049">
    <property type="protein sequence ID" value="KAL0065335.1"/>
    <property type="molecule type" value="Genomic_DNA"/>
</dbReference>
<evidence type="ECO:0000313" key="2">
    <source>
        <dbReference type="EMBL" id="KAL0065335.1"/>
    </source>
</evidence>
<feature type="region of interest" description="Disordered" evidence="1">
    <location>
        <begin position="1"/>
        <end position="23"/>
    </location>
</feature>
<evidence type="ECO:0008006" key="4">
    <source>
        <dbReference type="Google" id="ProtNLM"/>
    </source>
</evidence>
<dbReference type="Gene3D" id="3.40.50.150">
    <property type="entry name" value="Vaccinia Virus protein VP39"/>
    <property type="match status" value="1"/>
</dbReference>
<dbReference type="PANTHER" id="PTHR43591">
    <property type="entry name" value="METHYLTRANSFERASE"/>
    <property type="match status" value="1"/>
</dbReference>
<organism evidence="2 3">
    <name type="scientific">Marasmius tenuissimus</name>
    <dbReference type="NCBI Taxonomy" id="585030"/>
    <lineage>
        <taxon>Eukaryota</taxon>
        <taxon>Fungi</taxon>
        <taxon>Dikarya</taxon>
        <taxon>Basidiomycota</taxon>
        <taxon>Agaricomycotina</taxon>
        <taxon>Agaricomycetes</taxon>
        <taxon>Agaricomycetidae</taxon>
        <taxon>Agaricales</taxon>
        <taxon>Marasmiineae</taxon>
        <taxon>Marasmiaceae</taxon>
        <taxon>Marasmius</taxon>
    </lineage>
</organism>